<evidence type="ECO:0000313" key="1">
    <source>
        <dbReference type="EMBL" id="KAJ2978536.1"/>
    </source>
</evidence>
<gene>
    <name evidence="1" type="ORF">NUW54_g11272</name>
</gene>
<accession>A0ACC1NJ27</accession>
<dbReference type="EMBL" id="JANSHE010004340">
    <property type="protein sequence ID" value="KAJ2978536.1"/>
    <property type="molecule type" value="Genomic_DNA"/>
</dbReference>
<evidence type="ECO:0000313" key="2">
    <source>
        <dbReference type="Proteomes" id="UP001144978"/>
    </source>
</evidence>
<sequence>MSSKGQDKARIPLPHGLRTISWDPATNTITPENQLPGWVFTTKLVAKPDQLIKRRGKAGLLALNKSWEEAKEWIVQRAVSLARDQASLLDPIARC</sequence>
<name>A0ACC1NJ27_9APHY</name>
<proteinExistence type="predicted"/>
<reference evidence="1" key="1">
    <citation type="submission" date="2022-08" db="EMBL/GenBank/DDBJ databases">
        <title>Genome Sequence of Pycnoporus sanguineus.</title>
        <authorList>
            <person name="Buettner E."/>
        </authorList>
    </citation>
    <scope>NUCLEOTIDE SEQUENCE</scope>
    <source>
        <strain evidence="1">CG-C14</strain>
    </source>
</reference>
<dbReference type="Proteomes" id="UP001144978">
    <property type="component" value="Unassembled WGS sequence"/>
</dbReference>
<keyword evidence="2" id="KW-1185">Reference proteome</keyword>
<protein>
    <submittedName>
        <fullName evidence="1">Uncharacterized protein</fullName>
    </submittedName>
</protein>
<comment type="caution">
    <text evidence="1">The sequence shown here is derived from an EMBL/GenBank/DDBJ whole genome shotgun (WGS) entry which is preliminary data.</text>
</comment>
<organism evidence="1 2">
    <name type="scientific">Trametes sanguinea</name>
    <dbReference type="NCBI Taxonomy" id="158606"/>
    <lineage>
        <taxon>Eukaryota</taxon>
        <taxon>Fungi</taxon>
        <taxon>Dikarya</taxon>
        <taxon>Basidiomycota</taxon>
        <taxon>Agaricomycotina</taxon>
        <taxon>Agaricomycetes</taxon>
        <taxon>Polyporales</taxon>
        <taxon>Polyporaceae</taxon>
        <taxon>Trametes</taxon>
    </lineage>
</organism>